<dbReference type="Proteomes" id="UP001219525">
    <property type="component" value="Unassembled WGS sequence"/>
</dbReference>
<feature type="chain" id="PRO_5042105390" evidence="2">
    <location>
        <begin position="16"/>
        <end position="313"/>
    </location>
</feature>
<feature type="transmembrane region" description="Helical" evidence="1">
    <location>
        <begin position="172"/>
        <end position="195"/>
    </location>
</feature>
<organism evidence="3 4">
    <name type="scientific">Mycena pura</name>
    <dbReference type="NCBI Taxonomy" id="153505"/>
    <lineage>
        <taxon>Eukaryota</taxon>
        <taxon>Fungi</taxon>
        <taxon>Dikarya</taxon>
        <taxon>Basidiomycota</taxon>
        <taxon>Agaricomycotina</taxon>
        <taxon>Agaricomycetes</taxon>
        <taxon>Agaricomycetidae</taxon>
        <taxon>Agaricales</taxon>
        <taxon>Marasmiineae</taxon>
        <taxon>Mycenaceae</taxon>
        <taxon>Mycena</taxon>
    </lineage>
</organism>
<comment type="caution">
    <text evidence="3">The sequence shown here is derived from an EMBL/GenBank/DDBJ whole genome shotgun (WGS) entry which is preliminary data.</text>
</comment>
<evidence type="ECO:0000313" key="4">
    <source>
        <dbReference type="Proteomes" id="UP001219525"/>
    </source>
</evidence>
<keyword evidence="4" id="KW-1185">Reference proteome</keyword>
<keyword evidence="1" id="KW-0812">Transmembrane</keyword>
<evidence type="ECO:0000313" key="3">
    <source>
        <dbReference type="EMBL" id="KAJ7192253.1"/>
    </source>
</evidence>
<keyword evidence="1" id="KW-0472">Membrane</keyword>
<protein>
    <submittedName>
        <fullName evidence="3">Uncharacterized protein</fullName>
    </submittedName>
</protein>
<keyword evidence="1" id="KW-1133">Transmembrane helix</keyword>
<gene>
    <name evidence="3" type="ORF">GGX14DRAFT_546522</name>
</gene>
<evidence type="ECO:0000256" key="2">
    <source>
        <dbReference type="SAM" id="SignalP"/>
    </source>
</evidence>
<proteinExistence type="predicted"/>
<reference evidence="3" key="1">
    <citation type="submission" date="2023-03" db="EMBL/GenBank/DDBJ databases">
        <title>Massive genome expansion in bonnet fungi (Mycena s.s.) driven by repeated elements and novel gene families across ecological guilds.</title>
        <authorList>
            <consortium name="Lawrence Berkeley National Laboratory"/>
            <person name="Harder C.B."/>
            <person name="Miyauchi S."/>
            <person name="Viragh M."/>
            <person name="Kuo A."/>
            <person name="Thoen E."/>
            <person name="Andreopoulos B."/>
            <person name="Lu D."/>
            <person name="Skrede I."/>
            <person name="Drula E."/>
            <person name="Henrissat B."/>
            <person name="Morin E."/>
            <person name="Kohler A."/>
            <person name="Barry K."/>
            <person name="LaButti K."/>
            <person name="Morin E."/>
            <person name="Salamov A."/>
            <person name="Lipzen A."/>
            <person name="Mereny Z."/>
            <person name="Hegedus B."/>
            <person name="Baldrian P."/>
            <person name="Stursova M."/>
            <person name="Weitz H."/>
            <person name="Taylor A."/>
            <person name="Grigoriev I.V."/>
            <person name="Nagy L.G."/>
            <person name="Martin F."/>
            <person name="Kauserud H."/>
        </authorList>
    </citation>
    <scope>NUCLEOTIDE SEQUENCE</scope>
    <source>
        <strain evidence="3">9144</strain>
    </source>
</reference>
<keyword evidence="2" id="KW-0732">Signal</keyword>
<name>A0AAD6UQ04_9AGAR</name>
<dbReference type="EMBL" id="JARJCW010000122">
    <property type="protein sequence ID" value="KAJ7192253.1"/>
    <property type="molecule type" value="Genomic_DNA"/>
</dbReference>
<evidence type="ECO:0000256" key="1">
    <source>
        <dbReference type="SAM" id="Phobius"/>
    </source>
</evidence>
<accession>A0AAD6UQ04</accession>
<sequence>MWIVTLLRFALLVRAAQNYTIDDASPLVTYNAPALQRNHTAFDSRLLWDGTITYVVPTPNFSPTISIPFNGTAIYIFVAYPGLSEPAPSGFTALIDGVPASGVPRGGWAANESALLYHHLVYYIAALPAAPHTLVMQIKPGWELYLDYAIYTSDMDPPPPSISTSSTKKPPLGAIIGAVLGGILLIALATAVCLLRRRRAAAKRRLTPVKFAAGVAFDNEAVEAEEKKDAGPPMTPFLLREAPPARDRLKSAITLPDGDSPRTCVTSDRGLVHLTAEVRHLAASVQRLETGIPEAYDGGQVMQRPPAYGDSLF</sequence>
<feature type="signal peptide" evidence="2">
    <location>
        <begin position="1"/>
        <end position="15"/>
    </location>
</feature>
<dbReference type="AlphaFoldDB" id="A0AAD6UQ04"/>